<feature type="transmembrane region" description="Helical" evidence="6">
    <location>
        <begin position="285"/>
        <end position="313"/>
    </location>
</feature>
<comment type="caution">
    <text evidence="7">The sequence shown here is derived from an EMBL/GenBank/DDBJ whole genome shotgun (WGS) entry which is preliminary data.</text>
</comment>
<keyword evidence="8" id="KW-1185">Reference proteome</keyword>
<evidence type="ECO:0000256" key="5">
    <source>
        <dbReference type="ARBA" id="ARBA00023136"/>
    </source>
</evidence>
<keyword evidence="4 6" id="KW-1133">Transmembrane helix</keyword>
<name>A0ABX2ESK1_9BURK</name>
<feature type="transmembrane region" description="Helical" evidence="6">
    <location>
        <begin position="320"/>
        <end position="339"/>
    </location>
</feature>
<proteinExistence type="inferred from homology"/>
<feature type="transmembrane region" description="Helical" evidence="6">
    <location>
        <begin position="46"/>
        <end position="79"/>
    </location>
</feature>
<feature type="transmembrane region" description="Helical" evidence="6">
    <location>
        <begin position="199"/>
        <end position="217"/>
    </location>
</feature>
<dbReference type="PANTHER" id="PTHR21716:SF16">
    <property type="entry name" value="BLL1467 PROTEIN"/>
    <property type="match status" value="1"/>
</dbReference>
<evidence type="ECO:0000313" key="7">
    <source>
        <dbReference type="EMBL" id="NRF71613.1"/>
    </source>
</evidence>
<evidence type="ECO:0000256" key="2">
    <source>
        <dbReference type="ARBA" id="ARBA00009773"/>
    </source>
</evidence>
<evidence type="ECO:0000256" key="3">
    <source>
        <dbReference type="ARBA" id="ARBA00022692"/>
    </source>
</evidence>
<dbReference type="PANTHER" id="PTHR21716">
    <property type="entry name" value="TRANSMEMBRANE PROTEIN"/>
    <property type="match status" value="1"/>
</dbReference>
<evidence type="ECO:0000313" key="8">
    <source>
        <dbReference type="Proteomes" id="UP000737171"/>
    </source>
</evidence>
<evidence type="ECO:0000256" key="4">
    <source>
        <dbReference type="ARBA" id="ARBA00022989"/>
    </source>
</evidence>
<accession>A0ABX2ESK1</accession>
<dbReference type="EMBL" id="JABRWJ010000012">
    <property type="protein sequence ID" value="NRF71613.1"/>
    <property type="molecule type" value="Genomic_DNA"/>
</dbReference>
<protein>
    <submittedName>
        <fullName evidence="7">AI-2E family transporter</fullName>
    </submittedName>
</protein>
<feature type="transmembrane region" description="Helical" evidence="6">
    <location>
        <begin position="91"/>
        <end position="116"/>
    </location>
</feature>
<feature type="transmembrane region" description="Helical" evidence="6">
    <location>
        <begin position="255"/>
        <end position="279"/>
    </location>
</feature>
<reference evidence="7 8" key="1">
    <citation type="submission" date="2020-05" db="EMBL/GenBank/DDBJ databases">
        <title>Aquincola sp. isolate from soil.</title>
        <authorList>
            <person name="Han J."/>
            <person name="Kim D.-U."/>
        </authorList>
    </citation>
    <scope>NUCLEOTIDE SEQUENCE [LARGE SCALE GENOMIC DNA]</scope>
    <source>
        <strain evidence="7 8">S2</strain>
    </source>
</reference>
<dbReference type="InterPro" id="IPR002549">
    <property type="entry name" value="AI-2E-like"/>
</dbReference>
<evidence type="ECO:0000256" key="6">
    <source>
        <dbReference type="SAM" id="Phobius"/>
    </source>
</evidence>
<evidence type="ECO:0000256" key="1">
    <source>
        <dbReference type="ARBA" id="ARBA00004141"/>
    </source>
</evidence>
<gene>
    <name evidence="7" type="ORF">HLB44_31960</name>
</gene>
<comment type="similarity">
    <text evidence="2">Belongs to the autoinducer-2 exporter (AI-2E) (TC 2.A.86) family.</text>
</comment>
<feature type="transmembrane region" description="Helical" evidence="6">
    <location>
        <begin position="359"/>
        <end position="381"/>
    </location>
</feature>
<sequence>MVRRTVQVSVDDDTTHPSAAAISTEAQVETPARALMHMPVDVRSGALAVIALLLAIHTLHWAAALIIPLLLGLIFSYALSPAVDVLERWQLPRWLGAALVVVTVTGTLGWTTYALADDATELLESLPAAAQKLRQTLTADRSGRGTLDKVQEAAAQLEQAVDENAASGPVTKSKGVTQVQIVRAKFNIQEYLWTGTRGLVAFVGQSLAVCLLTYFLVASGSAFRRKMVRIAGPTFSEKRITIQALDEITEQIQRYLLVQLLLSALVGVATWLAFLWLGLDHAGVWGIAAAVLNLVPYIGSLVVTVGAALVALMQFGTLEMALAIAGVSLGIHVVSGYLLTPWLTSRTSQLGPVAVFIGVLAWGWLWGVWGMLLGVPILMIVKAACDRVDSLKPVGELLGT</sequence>
<dbReference type="Proteomes" id="UP000737171">
    <property type="component" value="Unassembled WGS sequence"/>
</dbReference>
<keyword evidence="3 6" id="KW-0812">Transmembrane</keyword>
<organism evidence="7 8">
    <name type="scientific">Pseudaquabacterium terrae</name>
    <dbReference type="NCBI Taxonomy" id="2732868"/>
    <lineage>
        <taxon>Bacteria</taxon>
        <taxon>Pseudomonadati</taxon>
        <taxon>Pseudomonadota</taxon>
        <taxon>Betaproteobacteria</taxon>
        <taxon>Burkholderiales</taxon>
        <taxon>Sphaerotilaceae</taxon>
        <taxon>Pseudaquabacterium</taxon>
    </lineage>
</organism>
<dbReference type="Pfam" id="PF01594">
    <property type="entry name" value="AI-2E_transport"/>
    <property type="match status" value="1"/>
</dbReference>
<comment type="subcellular location">
    <subcellularLocation>
        <location evidence="1">Membrane</location>
        <topology evidence="1">Multi-pass membrane protein</topology>
    </subcellularLocation>
</comment>
<keyword evidence="5 6" id="KW-0472">Membrane</keyword>